<gene>
    <name evidence="1" type="ORF">M378DRAFT_167722</name>
</gene>
<dbReference type="HOGENOM" id="CLU_2793476_0_0_1"/>
<proteinExistence type="predicted"/>
<sequence length="68" mass="7602">MTLDLAEAEREEEDLFVSRRSRMRHADVDAGAGVDGVAAEAMVLARRTNDIKFVNVSLPIKSTRLWTL</sequence>
<protein>
    <submittedName>
        <fullName evidence="1">Uncharacterized protein</fullName>
    </submittedName>
</protein>
<accession>A0A0C2WVC3</accession>
<dbReference type="EMBL" id="KN818293">
    <property type="protein sequence ID" value="KIL60751.1"/>
    <property type="molecule type" value="Genomic_DNA"/>
</dbReference>
<evidence type="ECO:0000313" key="2">
    <source>
        <dbReference type="Proteomes" id="UP000054549"/>
    </source>
</evidence>
<name>A0A0C2WVC3_AMAMK</name>
<reference evidence="1 2" key="1">
    <citation type="submission" date="2014-04" db="EMBL/GenBank/DDBJ databases">
        <title>Evolutionary Origins and Diversification of the Mycorrhizal Mutualists.</title>
        <authorList>
            <consortium name="DOE Joint Genome Institute"/>
            <consortium name="Mycorrhizal Genomics Consortium"/>
            <person name="Kohler A."/>
            <person name="Kuo A."/>
            <person name="Nagy L.G."/>
            <person name="Floudas D."/>
            <person name="Copeland A."/>
            <person name="Barry K.W."/>
            <person name="Cichocki N."/>
            <person name="Veneault-Fourrey C."/>
            <person name="LaButti K."/>
            <person name="Lindquist E.A."/>
            <person name="Lipzen A."/>
            <person name="Lundell T."/>
            <person name="Morin E."/>
            <person name="Murat C."/>
            <person name="Riley R."/>
            <person name="Ohm R."/>
            <person name="Sun H."/>
            <person name="Tunlid A."/>
            <person name="Henrissat B."/>
            <person name="Grigoriev I.V."/>
            <person name="Hibbett D.S."/>
            <person name="Martin F."/>
        </authorList>
    </citation>
    <scope>NUCLEOTIDE SEQUENCE [LARGE SCALE GENOMIC DNA]</scope>
    <source>
        <strain evidence="1 2">Koide BX008</strain>
    </source>
</reference>
<dbReference type="InParanoid" id="A0A0C2WVC3"/>
<evidence type="ECO:0000313" key="1">
    <source>
        <dbReference type="EMBL" id="KIL60751.1"/>
    </source>
</evidence>
<keyword evidence="2" id="KW-1185">Reference proteome</keyword>
<dbReference type="Proteomes" id="UP000054549">
    <property type="component" value="Unassembled WGS sequence"/>
</dbReference>
<dbReference type="AlphaFoldDB" id="A0A0C2WVC3"/>
<organism evidence="1 2">
    <name type="scientific">Amanita muscaria (strain Koide BX008)</name>
    <dbReference type="NCBI Taxonomy" id="946122"/>
    <lineage>
        <taxon>Eukaryota</taxon>
        <taxon>Fungi</taxon>
        <taxon>Dikarya</taxon>
        <taxon>Basidiomycota</taxon>
        <taxon>Agaricomycotina</taxon>
        <taxon>Agaricomycetes</taxon>
        <taxon>Agaricomycetidae</taxon>
        <taxon>Agaricales</taxon>
        <taxon>Pluteineae</taxon>
        <taxon>Amanitaceae</taxon>
        <taxon>Amanita</taxon>
    </lineage>
</organism>